<evidence type="ECO:0000256" key="2">
    <source>
        <dbReference type="SAM" id="SignalP"/>
    </source>
</evidence>
<protein>
    <submittedName>
        <fullName evidence="3">Uncharacterized protein</fullName>
    </submittedName>
</protein>
<keyword evidence="2" id="KW-0732">Signal</keyword>
<evidence type="ECO:0000313" key="4">
    <source>
        <dbReference type="Proteomes" id="UP001562425"/>
    </source>
</evidence>
<sequence length="112" mass="12583">MFTVLGTLLILQASAASEKKPEKRPTKKASSAKPTKTRKSVVEEFTGLPPEDIDFIKELDRQFNEHGSKIRIKVQRDNSSDTRSAKRNIDGELGTNDSNNRTETLVNHQNQC</sequence>
<proteinExistence type="predicted"/>
<feature type="compositionally biased region" description="Basic and acidic residues" evidence="1">
    <location>
        <begin position="74"/>
        <end position="90"/>
    </location>
</feature>
<organism evidence="3 4">
    <name type="scientific">Culex pipiens pipiens</name>
    <name type="common">Northern house mosquito</name>
    <dbReference type="NCBI Taxonomy" id="38569"/>
    <lineage>
        <taxon>Eukaryota</taxon>
        <taxon>Metazoa</taxon>
        <taxon>Ecdysozoa</taxon>
        <taxon>Arthropoda</taxon>
        <taxon>Hexapoda</taxon>
        <taxon>Insecta</taxon>
        <taxon>Pterygota</taxon>
        <taxon>Neoptera</taxon>
        <taxon>Endopterygota</taxon>
        <taxon>Diptera</taxon>
        <taxon>Nematocera</taxon>
        <taxon>Culicoidea</taxon>
        <taxon>Culicidae</taxon>
        <taxon>Culicinae</taxon>
        <taxon>Culicini</taxon>
        <taxon>Culex</taxon>
        <taxon>Culex</taxon>
    </lineage>
</organism>
<dbReference type="AlphaFoldDB" id="A0ABD1DBN6"/>
<reference evidence="3 4" key="1">
    <citation type="submission" date="2024-05" db="EMBL/GenBank/DDBJ databases">
        <title>Culex pipiens pipiens assembly and annotation.</title>
        <authorList>
            <person name="Alout H."/>
            <person name="Durand T."/>
        </authorList>
    </citation>
    <scope>NUCLEOTIDE SEQUENCE [LARGE SCALE GENOMIC DNA]</scope>
    <source>
        <strain evidence="3">HA-2024</strain>
        <tissue evidence="3">Whole body</tissue>
    </source>
</reference>
<accession>A0ABD1DBN6</accession>
<name>A0ABD1DBN6_CULPP</name>
<evidence type="ECO:0000256" key="1">
    <source>
        <dbReference type="SAM" id="MobiDB-lite"/>
    </source>
</evidence>
<keyword evidence="4" id="KW-1185">Reference proteome</keyword>
<comment type="caution">
    <text evidence="3">The sequence shown here is derived from an EMBL/GenBank/DDBJ whole genome shotgun (WGS) entry which is preliminary data.</text>
</comment>
<dbReference type="EMBL" id="JBEHCU010006545">
    <property type="protein sequence ID" value="KAL1396859.1"/>
    <property type="molecule type" value="Genomic_DNA"/>
</dbReference>
<feature type="chain" id="PRO_5044795232" evidence="2">
    <location>
        <begin position="17"/>
        <end position="112"/>
    </location>
</feature>
<feature type="signal peptide" evidence="2">
    <location>
        <begin position="1"/>
        <end position="16"/>
    </location>
</feature>
<feature type="region of interest" description="Disordered" evidence="1">
    <location>
        <begin position="74"/>
        <end position="112"/>
    </location>
</feature>
<dbReference type="Proteomes" id="UP001562425">
    <property type="component" value="Unassembled WGS sequence"/>
</dbReference>
<evidence type="ECO:0000313" key="3">
    <source>
        <dbReference type="EMBL" id="KAL1396859.1"/>
    </source>
</evidence>
<gene>
    <name evidence="3" type="ORF">pipiens_010204</name>
</gene>
<feature type="compositionally biased region" description="Polar residues" evidence="1">
    <location>
        <begin position="95"/>
        <end position="112"/>
    </location>
</feature>
<feature type="region of interest" description="Disordered" evidence="1">
    <location>
        <begin position="13"/>
        <end position="44"/>
    </location>
</feature>